<keyword evidence="5" id="KW-1133">Transmembrane helix</keyword>
<evidence type="ECO:0000259" key="6">
    <source>
        <dbReference type="Pfam" id="PF00127"/>
    </source>
</evidence>
<keyword evidence="1" id="KW-0813">Transport</keyword>
<dbReference type="InterPro" id="IPR052721">
    <property type="entry name" value="ET_Amicyanin"/>
</dbReference>
<dbReference type="InterPro" id="IPR028871">
    <property type="entry name" value="BlueCu_1_BS"/>
</dbReference>
<dbReference type="GO" id="GO:0005507">
    <property type="term" value="F:copper ion binding"/>
    <property type="evidence" value="ECO:0007669"/>
    <property type="project" value="InterPro"/>
</dbReference>
<evidence type="ECO:0000313" key="7">
    <source>
        <dbReference type="EMBL" id="HIQ30362.1"/>
    </source>
</evidence>
<gene>
    <name evidence="7" type="ORF">EYH45_07350</name>
</gene>
<dbReference type="EMBL" id="DQVM01000141">
    <property type="protein sequence ID" value="HIQ30362.1"/>
    <property type="molecule type" value="Genomic_DNA"/>
</dbReference>
<keyword evidence="5" id="KW-0472">Membrane</keyword>
<name>A0A833EAB9_CALS0</name>
<evidence type="ECO:0000256" key="1">
    <source>
        <dbReference type="ARBA" id="ARBA00022448"/>
    </source>
</evidence>
<dbReference type="AlphaFoldDB" id="A0A833EAB9"/>
<dbReference type="PROSITE" id="PS00196">
    <property type="entry name" value="COPPER_BLUE"/>
    <property type="match status" value="1"/>
</dbReference>
<evidence type="ECO:0000313" key="8">
    <source>
        <dbReference type="Proteomes" id="UP000608579"/>
    </source>
</evidence>
<keyword evidence="2" id="KW-0479">Metal-binding</keyword>
<organism evidence="7 8">
    <name type="scientific">Caldiarchaeum subterraneum</name>
    <dbReference type="NCBI Taxonomy" id="311458"/>
    <lineage>
        <taxon>Archaea</taxon>
        <taxon>Nitrososphaerota</taxon>
        <taxon>Candidatus Caldarchaeales</taxon>
        <taxon>Candidatus Caldarchaeaceae</taxon>
        <taxon>Candidatus Caldarchaeum</taxon>
    </lineage>
</organism>
<feature type="transmembrane region" description="Helical" evidence="5">
    <location>
        <begin position="67"/>
        <end position="87"/>
    </location>
</feature>
<keyword evidence="3" id="KW-0249">Electron transport</keyword>
<feature type="domain" description="Blue (type 1) copper" evidence="6">
    <location>
        <begin position="127"/>
        <end position="199"/>
    </location>
</feature>
<sequence>MDDTLVIVGVLLFIVGLAGIYIAFSGASPTLKAGLEQFSGLVAGMGILFIVGGLFRGGLPSLGSPKVAGVLIVFSLGIAFVATTAALQLGPFKPAPEEAAVGPTPVIVRVSIIPGSFNPQQEDNYIPKNIRVIAGYNSTVVWTNDEEVPVAHTVTSEEGIFDSGLFNSGESWNYTFTRAGIYRYFCIPHPWMRGSVVVEEVSEEVLQQLLAQLPRNQTRAAAG</sequence>
<dbReference type="Pfam" id="PF00127">
    <property type="entry name" value="Copper-bind"/>
    <property type="match status" value="1"/>
</dbReference>
<keyword evidence="5" id="KW-0812">Transmembrane</keyword>
<evidence type="ECO:0000256" key="4">
    <source>
        <dbReference type="ARBA" id="ARBA00023008"/>
    </source>
</evidence>
<dbReference type="PANTHER" id="PTHR36507:SF1">
    <property type="entry name" value="BLL1555 PROTEIN"/>
    <property type="match status" value="1"/>
</dbReference>
<feature type="transmembrane region" description="Helical" evidence="5">
    <location>
        <begin position="38"/>
        <end position="55"/>
    </location>
</feature>
<comment type="caution">
    <text evidence="7">The sequence shown here is derived from an EMBL/GenBank/DDBJ whole genome shotgun (WGS) entry which is preliminary data.</text>
</comment>
<proteinExistence type="predicted"/>
<dbReference type="PANTHER" id="PTHR36507">
    <property type="entry name" value="BLL1555 PROTEIN"/>
    <property type="match status" value="1"/>
</dbReference>
<evidence type="ECO:0000256" key="3">
    <source>
        <dbReference type="ARBA" id="ARBA00022982"/>
    </source>
</evidence>
<dbReference type="InterPro" id="IPR008972">
    <property type="entry name" value="Cupredoxin"/>
</dbReference>
<reference evidence="7" key="1">
    <citation type="journal article" date="2020" name="ISME J.">
        <title>Gammaproteobacteria mediating utilization of methyl-, sulfur- and petroleum organic compounds in deep ocean hydrothermal plumes.</title>
        <authorList>
            <person name="Zhou Z."/>
            <person name="Liu Y."/>
            <person name="Pan J."/>
            <person name="Cron B.R."/>
            <person name="Toner B.M."/>
            <person name="Anantharaman K."/>
            <person name="Breier J.A."/>
            <person name="Dick G.J."/>
            <person name="Li M."/>
        </authorList>
    </citation>
    <scope>NUCLEOTIDE SEQUENCE</scope>
    <source>
        <strain evidence="7">SZUA-1515</strain>
    </source>
</reference>
<dbReference type="Gene3D" id="2.60.40.420">
    <property type="entry name" value="Cupredoxins - blue copper proteins"/>
    <property type="match status" value="1"/>
</dbReference>
<dbReference type="SUPFAM" id="SSF49503">
    <property type="entry name" value="Cupredoxins"/>
    <property type="match status" value="1"/>
</dbReference>
<protein>
    <recommendedName>
        <fullName evidence="6">Blue (type 1) copper domain-containing protein</fullName>
    </recommendedName>
</protein>
<evidence type="ECO:0000256" key="5">
    <source>
        <dbReference type="SAM" id="Phobius"/>
    </source>
</evidence>
<feature type="transmembrane region" description="Helical" evidence="5">
    <location>
        <begin position="6"/>
        <end position="26"/>
    </location>
</feature>
<dbReference type="Proteomes" id="UP000608579">
    <property type="component" value="Unassembled WGS sequence"/>
</dbReference>
<keyword evidence="4" id="KW-0186">Copper</keyword>
<dbReference type="GO" id="GO:0009055">
    <property type="term" value="F:electron transfer activity"/>
    <property type="evidence" value="ECO:0007669"/>
    <property type="project" value="InterPro"/>
</dbReference>
<dbReference type="InterPro" id="IPR000923">
    <property type="entry name" value="BlueCu_1"/>
</dbReference>
<evidence type="ECO:0000256" key="2">
    <source>
        <dbReference type="ARBA" id="ARBA00022723"/>
    </source>
</evidence>
<accession>A0A833EAB9</accession>